<sequence>MDSPTTSYLTTSVMGRSNPTGVALLFQDSKILTSRSTACILISSIDSMSGMQIKYVAISRTATSIGVREIILLVRWSPNQYVAISRTATSIGVREMILHVRWSSNQYVAIPRTATSDGRGKLYSTSLKTPCLYGSTPRSTKASTTNVDKAPSQTLRLLDYSRTERHSVVSDLAGHELEEEGYPVVDYESDVQTVMSTTVR</sequence>
<name>Q7X8K8_ORYSJ</name>
<reference evidence="2" key="1">
    <citation type="journal article" date="2005" name="Nature">
        <title>The map-based sequence of the rice genome.</title>
        <authorList>
            <consortium name="International rice genome sequencing project (IRGSP)"/>
            <person name="Matsumoto T."/>
            <person name="Wu J."/>
            <person name="Kanamori H."/>
            <person name="Katayose Y."/>
            <person name="Fujisawa M."/>
            <person name="Namiki N."/>
            <person name="Mizuno H."/>
            <person name="Yamamoto K."/>
            <person name="Antonio B.A."/>
            <person name="Baba T."/>
            <person name="Sakata K."/>
            <person name="Nagamura Y."/>
            <person name="Aoki H."/>
            <person name="Arikawa K."/>
            <person name="Arita K."/>
            <person name="Bito T."/>
            <person name="Chiden Y."/>
            <person name="Fujitsuka N."/>
            <person name="Fukunaka R."/>
            <person name="Hamada M."/>
            <person name="Harada C."/>
            <person name="Hayashi A."/>
            <person name="Hijishita S."/>
            <person name="Honda M."/>
            <person name="Hosokawa S."/>
            <person name="Ichikawa Y."/>
            <person name="Idonuma A."/>
            <person name="Iijima M."/>
            <person name="Ikeda M."/>
            <person name="Ikeno M."/>
            <person name="Ito K."/>
            <person name="Ito S."/>
            <person name="Ito T."/>
            <person name="Ito Y."/>
            <person name="Ito Y."/>
            <person name="Iwabuchi A."/>
            <person name="Kamiya K."/>
            <person name="Karasawa W."/>
            <person name="Kurita K."/>
            <person name="Katagiri S."/>
            <person name="Kikuta A."/>
            <person name="Kobayashi H."/>
            <person name="Kobayashi N."/>
            <person name="Machita K."/>
            <person name="Maehara T."/>
            <person name="Masukawa M."/>
            <person name="Mizubayashi T."/>
            <person name="Mukai Y."/>
            <person name="Nagasaki H."/>
            <person name="Nagata Y."/>
            <person name="Naito S."/>
            <person name="Nakashima M."/>
            <person name="Nakama Y."/>
            <person name="Nakamichi Y."/>
            <person name="Nakamura M."/>
            <person name="Meguro A."/>
            <person name="Negishi M."/>
            <person name="Ohta I."/>
            <person name="Ohta T."/>
            <person name="Okamoto M."/>
            <person name="Ono N."/>
            <person name="Saji S."/>
            <person name="Sakaguchi M."/>
            <person name="Sakai K."/>
            <person name="Shibata M."/>
            <person name="Shimokawa T."/>
            <person name="Song J."/>
            <person name="Takazaki Y."/>
            <person name="Terasawa K."/>
            <person name="Tsugane M."/>
            <person name="Tsuji K."/>
            <person name="Ueda S."/>
            <person name="Waki K."/>
            <person name="Yamagata H."/>
            <person name="Yamamoto M."/>
            <person name="Yamamoto S."/>
            <person name="Yamane H."/>
            <person name="Yoshiki S."/>
            <person name="Yoshihara R."/>
            <person name="Yukawa K."/>
            <person name="Zhong H."/>
            <person name="Yano M."/>
            <person name="Yuan Q."/>
            <person name="Ouyang S."/>
            <person name="Liu J."/>
            <person name="Jones K.M."/>
            <person name="Gansberger K."/>
            <person name="Moffat K."/>
            <person name="Hill J."/>
            <person name="Bera J."/>
            <person name="Fadrosh D."/>
            <person name="Jin S."/>
            <person name="Johri S."/>
            <person name="Kim M."/>
            <person name="Overton L."/>
            <person name="Reardon M."/>
            <person name="Tsitrin T."/>
            <person name="Vuong H."/>
            <person name="Weaver B."/>
            <person name="Ciecko A."/>
            <person name="Tallon L."/>
            <person name="Jackson J."/>
            <person name="Pai G."/>
            <person name="Aken S.V."/>
            <person name="Utterback T."/>
            <person name="Reidmuller S."/>
            <person name="Feldblyum T."/>
            <person name="Hsiao J."/>
            <person name="Zismann V."/>
            <person name="Iobst S."/>
            <person name="de Vazeille A.R."/>
            <person name="Buell C.R."/>
            <person name="Ying K."/>
            <person name="Li Y."/>
            <person name="Lu T."/>
            <person name="Huang Y."/>
            <person name="Zhao Q."/>
            <person name="Feng Q."/>
            <person name="Zhang L."/>
            <person name="Zhu J."/>
            <person name="Weng Q."/>
            <person name="Mu J."/>
            <person name="Lu Y."/>
            <person name="Fan D."/>
            <person name="Liu Y."/>
            <person name="Guan J."/>
            <person name="Zhang Y."/>
            <person name="Yu S."/>
            <person name="Liu X."/>
            <person name="Zhang Y."/>
            <person name="Hong G."/>
            <person name="Han B."/>
            <person name="Choisne N."/>
            <person name="Demange N."/>
            <person name="Orjeda G."/>
            <person name="Samain S."/>
            <person name="Cattolico L."/>
            <person name="Pelletier E."/>
            <person name="Couloux A."/>
            <person name="Segurens B."/>
            <person name="Wincker P."/>
            <person name="D'Hont A."/>
            <person name="Scarpelli C."/>
            <person name="Weissenbach J."/>
            <person name="Salanoubat M."/>
            <person name="Quetier F."/>
            <person name="Yu Y."/>
            <person name="Kim H.R."/>
            <person name="Rambo T."/>
            <person name="Currie J."/>
            <person name="Collura K."/>
            <person name="Luo M."/>
            <person name="Yang T."/>
            <person name="Ammiraju J.S.S."/>
            <person name="Engler F."/>
            <person name="Soderlund C."/>
            <person name="Wing R.A."/>
            <person name="Palmer L.E."/>
            <person name="de la Bastide M."/>
            <person name="Spiegel L."/>
            <person name="Nascimento L."/>
            <person name="Zutavern T."/>
            <person name="O'Shaughnessy A."/>
            <person name="Dike S."/>
            <person name="Dedhia N."/>
            <person name="Preston R."/>
            <person name="Balija V."/>
            <person name="McCombie W.R."/>
            <person name="Chow T."/>
            <person name="Chen H."/>
            <person name="Chung M."/>
            <person name="Chen C."/>
            <person name="Shaw J."/>
            <person name="Wu H."/>
            <person name="Hsiao K."/>
            <person name="Chao Y."/>
            <person name="Chu M."/>
            <person name="Cheng C."/>
            <person name="Hour A."/>
            <person name="Lee P."/>
            <person name="Lin S."/>
            <person name="Lin Y."/>
            <person name="Liou J."/>
            <person name="Liu S."/>
            <person name="Hsing Y."/>
            <person name="Raghuvanshi S."/>
            <person name="Mohanty A."/>
            <person name="Bharti A.K."/>
            <person name="Gaur A."/>
            <person name="Gupta V."/>
            <person name="Kumar D."/>
            <person name="Ravi V."/>
            <person name="Vij S."/>
            <person name="Kapur A."/>
            <person name="Khurana P."/>
            <person name="Khurana P."/>
            <person name="Khurana J.P."/>
            <person name="Tyagi A.K."/>
            <person name="Gaikwad K."/>
            <person name="Singh A."/>
            <person name="Dalal V."/>
            <person name="Srivastava S."/>
            <person name="Dixit A."/>
            <person name="Pal A.K."/>
            <person name="Ghazi I.A."/>
            <person name="Yadav M."/>
            <person name="Pandit A."/>
            <person name="Bhargava A."/>
            <person name="Sureshbabu K."/>
            <person name="Batra K."/>
            <person name="Sharma T.R."/>
            <person name="Mohapatra T."/>
            <person name="Singh N.K."/>
            <person name="Messing J."/>
            <person name="Nelson A.B."/>
            <person name="Fuks G."/>
            <person name="Kavchok S."/>
            <person name="Keizer G."/>
            <person name="Linton E."/>
            <person name="Llaca V."/>
            <person name="Song R."/>
            <person name="Tanyolac B."/>
            <person name="Young S."/>
            <person name="Ho-Il K."/>
            <person name="Hahn J.H."/>
            <person name="Sangsakoo G."/>
            <person name="Vanavichit A."/>
            <person name="de Mattos Luiz.A.T."/>
            <person name="Zimmer P.D."/>
            <person name="Malone G."/>
            <person name="Dellagostin O."/>
            <person name="de Oliveira A.C."/>
            <person name="Bevan M."/>
            <person name="Bancroft I."/>
            <person name="Minx P."/>
            <person name="Cordum H."/>
            <person name="Wilson R."/>
            <person name="Cheng Z."/>
            <person name="Jin W."/>
            <person name="Jiang J."/>
            <person name="Leong S.A."/>
            <person name="Iwama H."/>
            <person name="Gojobori T."/>
            <person name="Itoh T."/>
            <person name="Niimura Y."/>
            <person name="Fujii Y."/>
            <person name="Habara T."/>
            <person name="Sakai H."/>
            <person name="Sato Y."/>
            <person name="Wilson G."/>
            <person name="Kumar K."/>
            <person name="McCouch S."/>
            <person name="Juretic N."/>
            <person name="Hoen D."/>
            <person name="Wright S."/>
            <person name="Bruskiewich R."/>
            <person name="Bureau T."/>
            <person name="Miyao A."/>
            <person name="Hirochika H."/>
            <person name="Nishikawa T."/>
            <person name="Kadowaki K."/>
            <person name="Sugiura M."/>
            <person name="Burr B."/>
            <person name="Sasaki T."/>
        </authorList>
    </citation>
    <scope>NUCLEOTIDE SEQUENCE [LARGE SCALE GENOMIC DNA]</scope>
    <source>
        <strain evidence="2">cv. Nipponbare</strain>
    </source>
</reference>
<evidence type="ECO:0000313" key="2">
    <source>
        <dbReference type="Proteomes" id="UP000000763"/>
    </source>
</evidence>
<protein>
    <submittedName>
        <fullName evidence="1">OSJNBa0071G03.2 protein</fullName>
    </submittedName>
</protein>
<accession>Q7X8K8</accession>
<evidence type="ECO:0000313" key="1">
    <source>
        <dbReference type="EMBL" id="CAE02145.2"/>
    </source>
</evidence>
<dbReference type="AlphaFoldDB" id="Q7X8K8"/>
<dbReference type="EMBL" id="AL662975">
    <property type="protein sequence ID" value="CAE02145.2"/>
    <property type="molecule type" value="Genomic_DNA"/>
</dbReference>
<reference evidence="2" key="2">
    <citation type="journal article" date="2008" name="Nucleic Acids Res.">
        <title>The rice annotation project database (RAP-DB): 2008 update.</title>
        <authorList>
            <consortium name="The rice annotation project (RAP)"/>
        </authorList>
    </citation>
    <scope>GENOME REANNOTATION</scope>
    <source>
        <strain evidence="2">cv. Nipponbare</strain>
    </source>
</reference>
<proteinExistence type="predicted"/>
<gene>
    <name evidence="1" type="primary">OSJNBa0071G03.2</name>
</gene>
<dbReference type="Proteomes" id="UP000000763">
    <property type="component" value="Chromosome 4"/>
</dbReference>
<organism evidence="1 2">
    <name type="scientific">Oryza sativa subsp. japonica</name>
    <name type="common">Rice</name>
    <dbReference type="NCBI Taxonomy" id="39947"/>
    <lineage>
        <taxon>Eukaryota</taxon>
        <taxon>Viridiplantae</taxon>
        <taxon>Streptophyta</taxon>
        <taxon>Embryophyta</taxon>
        <taxon>Tracheophyta</taxon>
        <taxon>Spermatophyta</taxon>
        <taxon>Magnoliopsida</taxon>
        <taxon>Liliopsida</taxon>
        <taxon>Poales</taxon>
        <taxon>Poaceae</taxon>
        <taxon>BOP clade</taxon>
        <taxon>Oryzoideae</taxon>
        <taxon>Oryzeae</taxon>
        <taxon>Oryzinae</taxon>
        <taxon>Oryza</taxon>
        <taxon>Oryza sativa</taxon>
    </lineage>
</organism>